<dbReference type="RefSeq" id="WP_132319043.1">
    <property type="nucleotide sequence ID" value="NZ_FWZT01000008.1"/>
</dbReference>
<keyword evidence="15" id="KW-1185">Reference proteome</keyword>
<feature type="transmembrane region" description="Helical" evidence="13">
    <location>
        <begin position="294"/>
        <end position="314"/>
    </location>
</feature>
<feature type="transmembrane region" description="Helical" evidence="13">
    <location>
        <begin position="263"/>
        <end position="282"/>
    </location>
</feature>
<feature type="transmembrane region" description="Helical" evidence="13">
    <location>
        <begin position="207"/>
        <end position="225"/>
    </location>
</feature>
<dbReference type="PANTHER" id="PTHR32024">
    <property type="entry name" value="TRK SYSTEM POTASSIUM UPTAKE PROTEIN TRKG-RELATED"/>
    <property type="match status" value="1"/>
</dbReference>
<dbReference type="InterPro" id="IPR003445">
    <property type="entry name" value="Cat_transpt"/>
</dbReference>
<feature type="transmembrane region" description="Helical" evidence="13">
    <location>
        <begin position="82"/>
        <end position="105"/>
    </location>
</feature>
<name>A0A1Y6BSV5_9BACT</name>
<dbReference type="GO" id="GO:0046872">
    <property type="term" value="F:metal ion binding"/>
    <property type="evidence" value="ECO:0007669"/>
    <property type="project" value="UniProtKB-KW"/>
</dbReference>
<evidence type="ECO:0000256" key="3">
    <source>
        <dbReference type="ARBA" id="ARBA00022448"/>
    </source>
</evidence>
<proteinExistence type="inferred from homology"/>
<dbReference type="AlphaFoldDB" id="A0A1Y6BSV5"/>
<dbReference type="InterPro" id="IPR004772">
    <property type="entry name" value="TrkH"/>
</dbReference>
<dbReference type="Proteomes" id="UP000192907">
    <property type="component" value="Unassembled WGS sequence"/>
</dbReference>
<comment type="subcellular location">
    <subcellularLocation>
        <location evidence="1">Cell inner membrane</location>
        <topology evidence="1">Multi-pass membrane protein</topology>
    </subcellularLocation>
</comment>
<keyword evidence="8 12" id="KW-0630">Potassium</keyword>
<feature type="transmembrane region" description="Helical" evidence="13">
    <location>
        <begin position="490"/>
        <end position="510"/>
    </location>
</feature>
<keyword evidence="12" id="KW-0479">Metal-binding</keyword>
<gene>
    <name evidence="14" type="ORF">SAMN06296036_10846</name>
</gene>
<keyword evidence="11 13" id="KW-0472">Membrane</keyword>
<evidence type="ECO:0000256" key="4">
    <source>
        <dbReference type="ARBA" id="ARBA00022475"/>
    </source>
</evidence>
<protein>
    <submittedName>
        <fullName evidence="14">Trk system potassium uptake protein TrkH</fullName>
    </submittedName>
</protein>
<feature type="transmembrane region" description="Helical" evidence="13">
    <location>
        <begin position="425"/>
        <end position="448"/>
    </location>
</feature>
<evidence type="ECO:0000256" key="8">
    <source>
        <dbReference type="ARBA" id="ARBA00022958"/>
    </source>
</evidence>
<evidence type="ECO:0000256" key="13">
    <source>
        <dbReference type="SAM" id="Phobius"/>
    </source>
</evidence>
<evidence type="ECO:0000313" key="14">
    <source>
        <dbReference type="EMBL" id="SMF25185.1"/>
    </source>
</evidence>
<keyword evidence="9 13" id="KW-1133">Transmembrane helix</keyword>
<dbReference type="GO" id="GO:0005886">
    <property type="term" value="C:plasma membrane"/>
    <property type="evidence" value="ECO:0007669"/>
    <property type="project" value="UniProtKB-SubCell"/>
</dbReference>
<dbReference type="PIRSF" id="PIRSF006247">
    <property type="entry name" value="TrkH"/>
    <property type="match status" value="1"/>
</dbReference>
<sequence length="518" mass="56445">MNFSAVGKILGLLLLLLTAGMVIPLGIASYDFVQQAHDPAATKLATLPLLGILTGISMGLLISMALLFLNRQADTNVGKSEAILLVFLSWSLGSVIAAFPFFFWARFAYEVTGLDSPFRNLINCVFETVSGLTTTGASILTDIPSIPDSLLFWRALLQWYGGLGIVVLFVAILPMIAGGNKKLFSAEATGITKDGSTPKIQETARSLWLIYCGFTAFQVILMLMLDPELSVFSAITFAFSTAATAGFSVLNESAGTMLPSVQWVMILFMMIAGVNYGLYYQFFQGKWRDLFNDIEFRAYVAIILTATAIIALTIHGHNYVDMNGQEPGGSIEQTLRDAAFQVVSILTTTGFSNADSDMWPQLCQLVLVSLMFIGGCGGSTGGGIKVIRIVSSFKLFFAQLEKVYRPNVVRPIKLGRHIIQDHMKIAILLHILAVILLAFLGAVMLIIIEPEIDGVSAFTASIATLNNIGPGFSMVGATQNYSWLSDMSKVILTLWMLIGRLEVFTVLVIFSPRFWKQA</sequence>
<keyword evidence="3" id="KW-0813">Transport</keyword>
<evidence type="ECO:0000256" key="1">
    <source>
        <dbReference type="ARBA" id="ARBA00004429"/>
    </source>
</evidence>
<evidence type="ECO:0000256" key="12">
    <source>
        <dbReference type="PIRSR" id="PIRSR006247-1"/>
    </source>
</evidence>
<reference evidence="15" key="1">
    <citation type="submission" date="2017-04" db="EMBL/GenBank/DDBJ databases">
        <authorList>
            <person name="Varghese N."/>
            <person name="Submissions S."/>
        </authorList>
    </citation>
    <scope>NUCLEOTIDE SEQUENCE [LARGE SCALE GENOMIC DNA]</scope>
    <source>
        <strain evidence="15">RKEM611</strain>
    </source>
</reference>
<accession>A0A1Y6BSV5</accession>
<feature type="binding site" evidence="12">
    <location>
        <position position="349"/>
    </location>
    <ligand>
        <name>K(+)</name>
        <dbReference type="ChEBI" id="CHEBI:29103"/>
    </ligand>
</feature>
<organism evidence="14 15">
    <name type="scientific">Pseudobacteriovorax antillogorgiicola</name>
    <dbReference type="NCBI Taxonomy" id="1513793"/>
    <lineage>
        <taxon>Bacteria</taxon>
        <taxon>Pseudomonadati</taxon>
        <taxon>Bdellovibrionota</taxon>
        <taxon>Oligoflexia</taxon>
        <taxon>Oligoflexales</taxon>
        <taxon>Pseudobacteriovoracaceae</taxon>
        <taxon>Pseudobacteriovorax</taxon>
    </lineage>
</organism>
<dbReference type="EMBL" id="FWZT01000008">
    <property type="protein sequence ID" value="SMF25185.1"/>
    <property type="molecule type" value="Genomic_DNA"/>
</dbReference>
<feature type="transmembrane region" description="Helical" evidence="13">
    <location>
        <begin position="157"/>
        <end position="177"/>
    </location>
</feature>
<feature type="transmembrane region" description="Helical" evidence="13">
    <location>
        <begin position="44"/>
        <end position="70"/>
    </location>
</feature>
<feature type="binding site" evidence="12">
    <location>
        <position position="135"/>
    </location>
    <ligand>
        <name>K(+)</name>
        <dbReference type="ChEBI" id="CHEBI:29103"/>
    </ligand>
</feature>
<evidence type="ECO:0000256" key="9">
    <source>
        <dbReference type="ARBA" id="ARBA00022989"/>
    </source>
</evidence>
<feature type="binding site" evidence="12">
    <location>
        <position position="134"/>
    </location>
    <ligand>
        <name>K(+)</name>
        <dbReference type="ChEBI" id="CHEBI:29103"/>
    </ligand>
</feature>
<evidence type="ECO:0000256" key="10">
    <source>
        <dbReference type="ARBA" id="ARBA00023065"/>
    </source>
</evidence>
<keyword evidence="10" id="KW-0406">Ion transport</keyword>
<evidence type="ECO:0000313" key="15">
    <source>
        <dbReference type="Proteomes" id="UP000192907"/>
    </source>
</evidence>
<evidence type="ECO:0000256" key="5">
    <source>
        <dbReference type="ARBA" id="ARBA00022519"/>
    </source>
</evidence>
<evidence type="ECO:0000256" key="6">
    <source>
        <dbReference type="ARBA" id="ARBA00022538"/>
    </source>
</evidence>
<dbReference type="STRING" id="1513793.SAMN06296036_10846"/>
<evidence type="ECO:0000256" key="7">
    <source>
        <dbReference type="ARBA" id="ARBA00022692"/>
    </source>
</evidence>
<keyword evidence="6" id="KW-0633">Potassium transport</keyword>
<dbReference type="OrthoDB" id="9810952at2"/>
<evidence type="ECO:0000256" key="2">
    <source>
        <dbReference type="ARBA" id="ARBA00009137"/>
    </source>
</evidence>
<dbReference type="GO" id="GO:0015379">
    <property type="term" value="F:potassium:chloride symporter activity"/>
    <property type="evidence" value="ECO:0007669"/>
    <property type="project" value="InterPro"/>
</dbReference>
<feature type="binding site" evidence="12">
    <location>
        <position position="348"/>
    </location>
    <ligand>
        <name>K(+)</name>
        <dbReference type="ChEBI" id="CHEBI:29103"/>
    </ligand>
</feature>
<keyword evidence="5" id="KW-0997">Cell inner membrane</keyword>
<feature type="binding site" evidence="12">
    <location>
        <position position="467"/>
    </location>
    <ligand>
        <name>K(+)</name>
        <dbReference type="ChEBI" id="CHEBI:29103"/>
    </ligand>
</feature>
<keyword evidence="7 13" id="KW-0812">Transmembrane</keyword>
<dbReference type="PANTHER" id="PTHR32024:SF2">
    <property type="entry name" value="TRK SYSTEM POTASSIUM UPTAKE PROTEIN TRKG-RELATED"/>
    <property type="match status" value="1"/>
</dbReference>
<keyword evidence="4" id="KW-1003">Cell membrane</keyword>
<comment type="similarity">
    <text evidence="2">Belongs to the TrkH potassium transport family.</text>
</comment>
<dbReference type="Pfam" id="PF02386">
    <property type="entry name" value="TrkH"/>
    <property type="match status" value="1"/>
</dbReference>
<evidence type="ECO:0000256" key="11">
    <source>
        <dbReference type="ARBA" id="ARBA00023136"/>
    </source>
</evidence>